<dbReference type="InterPro" id="IPR053793">
    <property type="entry name" value="PB1-like"/>
</dbReference>
<dbReference type="SUPFAM" id="SSF54277">
    <property type="entry name" value="CAD &amp; PB1 domains"/>
    <property type="match status" value="1"/>
</dbReference>
<evidence type="ECO:0000313" key="3">
    <source>
        <dbReference type="EMBL" id="RIA93798.1"/>
    </source>
</evidence>
<proteinExistence type="predicted"/>
<accession>A0A397T6B4</accession>
<gene>
    <name evidence="3" type="ORF">C1645_761549</name>
</gene>
<dbReference type="AlphaFoldDB" id="A0A397T6B4"/>
<evidence type="ECO:0000313" key="4">
    <source>
        <dbReference type="Proteomes" id="UP000265703"/>
    </source>
</evidence>
<dbReference type="OrthoDB" id="661148at2759"/>
<evidence type="ECO:0000256" key="1">
    <source>
        <dbReference type="SAM" id="MobiDB-lite"/>
    </source>
</evidence>
<protein>
    <recommendedName>
        <fullName evidence="2">PB1 domain-containing protein</fullName>
    </recommendedName>
</protein>
<feature type="region of interest" description="Disordered" evidence="1">
    <location>
        <begin position="1"/>
        <end position="32"/>
    </location>
</feature>
<dbReference type="Pfam" id="PF00564">
    <property type="entry name" value="PB1"/>
    <property type="match status" value="1"/>
</dbReference>
<dbReference type="EMBL" id="QKYT01000096">
    <property type="protein sequence ID" value="RIA93798.1"/>
    <property type="molecule type" value="Genomic_DNA"/>
</dbReference>
<dbReference type="Proteomes" id="UP000265703">
    <property type="component" value="Unassembled WGS sequence"/>
</dbReference>
<reference evidence="3 4" key="1">
    <citation type="submission" date="2018-06" db="EMBL/GenBank/DDBJ databases">
        <title>Comparative genomics reveals the genomic features of Rhizophagus irregularis, R. cerebriforme, R. diaphanum and Gigaspora rosea, and their symbiotic lifestyle signature.</title>
        <authorList>
            <person name="Morin E."/>
            <person name="San Clemente H."/>
            <person name="Chen E.C.H."/>
            <person name="De La Providencia I."/>
            <person name="Hainaut M."/>
            <person name="Kuo A."/>
            <person name="Kohler A."/>
            <person name="Murat C."/>
            <person name="Tang N."/>
            <person name="Roy S."/>
            <person name="Loubradou J."/>
            <person name="Henrissat B."/>
            <person name="Grigoriev I.V."/>
            <person name="Corradi N."/>
            <person name="Roux C."/>
            <person name="Martin F.M."/>
        </authorList>
    </citation>
    <scope>NUCLEOTIDE SEQUENCE [LARGE SCALE GENOMIC DNA]</scope>
    <source>
        <strain evidence="3 4">DAOM 227022</strain>
    </source>
</reference>
<dbReference type="Gene3D" id="3.10.20.90">
    <property type="entry name" value="Phosphatidylinositol 3-kinase Catalytic Subunit, Chain A, domain 1"/>
    <property type="match status" value="1"/>
</dbReference>
<feature type="compositionally biased region" description="Low complexity" evidence="1">
    <location>
        <begin position="13"/>
        <end position="24"/>
    </location>
</feature>
<dbReference type="PROSITE" id="PS51745">
    <property type="entry name" value="PB1"/>
    <property type="match status" value="1"/>
</dbReference>
<evidence type="ECO:0000259" key="2">
    <source>
        <dbReference type="PROSITE" id="PS51745"/>
    </source>
</evidence>
<dbReference type="InterPro" id="IPR000270">
    <property type="entry name" value="PB1_dom"/>
</dbReference>
<feature type="region of interest" description="Disordered" evidence="1">
    <location>
        <begin position="129"/>
        <end position="152"/>
    </location>
</feature>
<name>A0A397T6B4_9GLOM</name>
<feature type="domain" description="PB1" evidence="2">
    <location>
        <begin position="32"/>
        <end position="106"/>
    </location>
</feature>
<keyword evidence="4" id="KW-1185">Reference proteome</keyword>
<organism evidence="3 4">
    <name type="scientific">Glomus cerebriforme</name>
    <dbReference type="NCBI Taxonomy" id="658196"/>
    <lineage>
        <taxon>Eukaryota</taxon>
        <taxon>Fungi</taxon>
        <taxon>Fungi incertae sedis</taxon>
        <taxon>Mucoromycota</taxon>
        <taxon>Glomeromycotina</taxon>
        <taxon>Glomeromycetes</taxon>
        <taxon>Glomerales</taxon>
        <taxon>Glomeraceae</taxon>
        <taxon>Glomus</taxon>
    </lineage>
</organism>
<sequence length="152" mass="17333">MSNSPFTTPPTSPITENGNNNNDENNGEDTKTSVFKISNQTITRRFVMPTEKPSWSELELKVREIFSIPSSVSPGLTYKDEDDDSITISSQIELEDFYKQVKCHDSSDNNITYKFNLVIFTPIRDYADDEHDGDNNSPADYEEHEVRICPTQ</sequence>
<comment type="caution">
    <text evidence="3">The sequence shown here is derived from an EMBL/GenBank/DDBJ whole genome shotgun (WGS) entry which is preliminary data.</text>
</comment>